<dbReference type="InterPro" id="IPR018616">
    <property type="entry name" value="GUCD1"/>
</dbReference>
<organism evidence="2 3">
    <name type="scientific">Nitzschia inconspicua</name>
    <dbReference type="NCBI Taxonomy" id="303405"/>
    <lineage>
        <taxon>Eukaryota</taxon>
        <taxon>Sar</taxon>
        <taxon>Stramenopiles</taxon>
        <taxon>Ochrophyta</taxon>
        <taxon>Bacillariophyta</taxon>
        <taxon>Bacillariophyceae</taxon>
        <taxon>Bacillariophycidae</taxon>
        <taxon>Bacillariales</taxon>
        <taxon>Bacillariaceae</taxon>
        <taxon>Nitzschia</taxon>
    </lineage>
</organism>
<dbReference type="PANTHER" id="PTHR32027">
    <property type="entry name" value="CYTOSINE DEAMINASE"/>
    <property type="match status" value="1"/>
</dbReference>
<dbReference type="PANTHER" id="PTHR32027:SF0">
    <property type="entry name" value="CYTOSINE DEAMINASE"/>
    <property type="match status" value="1"/>
</dbReference>
<reference evidence="2" key="2">
    <citation type="submission" date="2021-04" db="EMBL/GenBank/DDBJ databases">
        <authorList>
            <person name="Podell S."/>
        </authorList>
    </citation>
    <scope>NUCLEOTIDE SEQUENCE</scope>
    <source>
        <strain evidence="2">Hildebrandi</strain>
    </source>
</reference>
<dbReference type="GO" id="GO:0006209">
    <property type="term" value="P:cytosine catabolic process"/>
    <property type="evidence" value="ECO:0007669"/>
    <property type="project" value="TreeGrafter"/>
</dbReference>
<sequence>MSDTTTKLSRVASLRQALKEATKPVSLSPSSSSQSTTVHTFLLKNVSIPIAVLPKNITVTETKGDNSQSLVSEEGLVLCHVWIRNGKIHKVTTTTSSSSSFTEDDHDVAVVDDNDNAMVVDCQRSLLIPCFVDCHTHLDKTWTVSRTRNKSGTMDEAWLHKEPSDWKHWTLDDLTRRMRFAVQCAIYYGTKALRTHLDGYNCGEDHALEEQLQNNVYAAYTAIKEAYQDQITLQVVANLYLPLYYSHPDLARAHCSRANQVPGAVLGAYIGNTTQTPEDDTCQHLDAMLDLAAEFDMDIDLHIDESNDPHCCALRPLCRSLLKARQKGYQGNVVLGHCCALSLQDDDTKTFICTQLAQLGNVYVVANPFTNLSLQDRRGTKPPLGVEIPAEKPRTPQWRGVTLLQELRQAGVTVASASDNVRDFWLSAGSDYDMLSVWSTTQALCHLDTAPNEGSWADIVTTCPAMAMNLMKDSESPLDVGQSADLVLFPGARYASELFSRPQIDRIVIRKGIILETQLPDYAELDDLMEVASAEKGNPNNKKPKGEAENLLDLLGLNEGETLTSQHLPFTRIPHLYQLESWDCGPTCLMMLLRWLESNDTFSTIDESFPSSILTPRDMEERRRILDAVNTKSIWTSDLMWQLQKWKQHDEKRCQFVLISNNISTADQDYENFEYYQQSFSDDQDRVCWTFTELHRQAVPMMESSHFPLSTVLHVTSRYKDVVAMLLVDNSILRNRREQLDGHPNPSSPTAYAGHYVILCGTSDDPQHVEKANRVRPDNTIATQRLTDTRFGVCCVLANPDPASPSPLEFVMPDHLEAAWRSKGTDDDIIFLRKFV</sequence>
<dbReference type="EMBL" id="JAGRRH010000004">
    <property type="protein sequence ID" value="KAG7371358.1"/>
    <property type="molecule type" value="Genomic_DNA"/>
</dbReference>
<evidence type="ECO:0000259" key="1">
    <source>
        <dbReference type="Pfam" id="PF07969"/>
    </source>
</evidence>
<dbReference type="GO" id="GO:0004131">
    <property type="term" value="F:cytosine deaminase activity"/>
    <property type="evidence" value="ECO:0007669"/>
    <property type="project" value="TreeGrafter"/>
</dbReference>
<dbReference type="InterPro" id="IPR052349">
    <property type="entry name" value="Metallo-hydrolase_Enzymes"/>
</dbReference>
<proteinExistence type="predicted"/>
<name>A0A9K3M0F8_9STRA</name>
<dbReference type="Proteomes" id="UP000693970">
    <property type="component" value="Unassembled WGS sequence"/>
</dbReference>
<keyword evidence="3" id="KW-1185">Reference proteome</keyword>
<dbReference type="OrthoDB" id="10266980at2759"/>
<dbReference type="Pfam" id="PF07969">
    <property type="entry name" value="Amidohydro_3"/>
    <property type="match status" value="1"/>
</dbReference>
<dbReference type="Pfam" id="PF09778">
    <property type="entry name" value="Guanylate_cyc_2"/>
    <property type="match status" value="1"/>
</dbReference>
<dbReference type="GO" id="GO:0035888">
    <property type="term" value="F:isoguanine deaminase activity"/>
    <property type="evidence" value="ECO:0007669"/>
    <property type="project" value="TreeGrafter"/>
</dbReference>
<comment type="caution">
    <text evidence="2">The sequence shown here is derived from an EMBL/GenBank/DDBJ whole genome shotgun (WGS) entry which is preliminary data.</text>
</comment>
<gene>
    <name evidence="2" type="ORF">IV203_019928</name>
</gene>
<accession>A0A9K3M0F8</accession>
<feature type="domain" description="Amidohydrolase 3" evidence="1">
    <location>
        <begin position="273"/>
        <end position="498"/>
    </location>
</feature>
<evidence type="ECO:0000313" key="3">
    <source>
        <dbReference type="Proteomes" id="UP000693970"/>
    </source>
</evidence>
<dbReference type="AlphaFoldDB" id="A0A9K3M0F8"/>
<protein>
    <submittedName>
        <fullName evidence="2">Amidohydrolase</fullName>
    </submittedName>
</protein>
<evidence type="ECO:0000313" key="2">
    <source>
        <dbReference type="EMBL" id="KAG7371358.1"/>
    </source>
</evidence>
<dbReference type="InterPro" id="IPR013108">
    <property type="entry name" value="Amidohydro_3"/>
</dbReference>
<reference evidence="2" key="1">
    <citation type="journal article" date="2021" name="Sci. Rep.">
        <title>Diploid genomic architecture of Nitzschia inconspicua, an elite biomass production diatom.</title>
        <authorList>
            <person name="Oliver A."/>
            <person name="Podell S."/>
            <person name="Pinowska A."/>
            <person name="Traller J.C."/>
            <person name="Smith S.R."/>
            <person name="McClure R."/>
            <person name="Beliaev A."/>
            <person name="Bohutskyi P."/>
            <person name="Hill E.A."/>
            <person name="Rabines A."/>
            <person name="Zheng H."/>
            <person name="Allen L.Z."/>
            <person name="Kuo A."/>
            <person name="Grigoriev I.V."/>
            <person name="Allen A.E."/>
            <person name="Hazlebeck D."/>
            <person name="Allen E.E."/>
        </authorList>
    </citation>
    <scope>NUCLEOTIDE SEQUENCE</scope>
    <source>
        <strain evidence="2">Hildebrandi</strain>
    </source>
</reference>